<feature type="compositionally biased region" description="Polar residues" evidence="1">
    <location>
        <begin position="53"/>
        <end position="63"/>
    </location>
</feature>
<organism evidence="2 3">
    <name type="scientific">Methanolobus chelungpuianus</name>
    <dbReference type="NCBI Taxonomy" id="502115"/>
    <lineage>
        <taxon>Archaea</taxon>
        <taxon>Methanobacteriati</taxon>
        <taxon>Methanobacteriota</taxon>
        <taxon>Stenosarchaea group</taxon>
        <taxon>Methanomicrobia</taxon>
        <taxon>Methanosarcinales</taxon>
        <taxon>Methanosarcinaceae</taxon>
        <taxon>Methanolobus</taxon>
    </lineage>
</organism>
<dbReference type="AlphaFoldDB" id="A0AAE3HBY6"/>
<accession>A0AAE3HBY6</accession>
<comment type="caution">
    <text evidence="2">The sequence shown here is derived from an EMBL/GenBank/DDBJ whole genome shotgun (WGS) entry which is preliminary data.</text>
</comment>
<dbReference type="EMBL" id="JTEO01000005">
    <property type="protein sequence ID" value="MCQ6963402.1"/>
    <property type="molecule type" value="Genomic_DNA"/>
</dbReference>
<reference evidence="2 3" key="1">
    <citation type="journal article" date="2011" name="Appl. Environ. Microbiol.">
        <title>Methanogenic archaea isolated from Taiwan's Chelungpu fault.</title>
        <authorList>
            <person name="Wu S.Y."/>
            <person name="Lai M.C."/>
        </authorList>
    </citation>
    <scope>NUCLEOTIDE SEQUENCE [LARGE SCALE GENOMIC DNA]</scope>
    <source>
        <strain evidence="2 3">St545Mb</strain>
    </source>
</reference>
<protein>
    <submittedName>
        <fullName evidence="2">Uncharacterized protein</fullName>
    </submittedName>
</protein>
<evidence type="ECO:0000256" key="1">
    <source>
        <dbReference type="SAM" id="MobiDB-lite"/>
    </source>
</evidence>
<keyword evidence="3" id="KW-1185">Reference proteome</keyword>
<feature type="compositionally biased region" description="Basic and acidic residues" evidence="1">
    <location>
        <begin position="35"/>
        <end position="49"/>
    </location>
</feature>
<dbReference type="Proteomes" id="UP001206983">
    <property type="component" value="Unassembled WGS sequence"/>
</dbReference>
<evidence type="ECO:0000313" key="2">
    <source>
        <dbReference type="EMBL" id="MCQ6963402.1"/>
    </source>
</evidence>
<sequence>MRKWVMETSLAYYVSSILLLYMEAGPISSLTHIRTSSDPRLDESRHEKGAGSTRISHMQTDAV</sequence>
<name>A0AAE3HBY6_9EURY</name>
<evidence type="ECO:0000313" key="3">
    <source>
        <dbReference type="Proteomes" id="UP001206983"/>
    </source>
</evidence>
<proteinExistence type="predicted"/>
<gene>
    <name evidence="2" type="ORF">PV02_09865</name>
</gene>
<feature type="region of interest" description="Disordered" evidence="1">
    <location>
        <begin position="32"/>
        <end position="63"/>
    </location>
</feature>